<dbReference type="PIRSF" id="PIRSF000654">
    <property type="entry name" value="Integrin-linked_kinase"/>
    <property type="match status" value="1"/>
</dbReference>
<dbReference type="SUPFAM" id="SSF56112">
    <property type="entry name" value="Protein kinase-like (PK-like)"/>
    <property type="match status" value="1"/>
</dbReference>
<name>A0A8S0YPI0_ARCPL</name>
<evidence type="ECO:0000313" key="3">
    <source>
        <dbReference type="EMBL" id="CAB3239324.1"/>
    </source>
</evidence>
<sequence length="325" mass="36481">MTEFKTPIKGTVNMNFNDKITIPPSPFLNRLGYGTGVNVMQLVRSPRAGQIRSPWALKMLNKRVKPNKVYTDRLKAEADLLKRMSHPNIVGFRAFGNSKILYLGMEACDLSLGDMIEKRIEDDGEAFLPRQILKVAADIASALDYLHTKMQILHGDMKSYNILVNGDFVTCKLCDFGVTLPLDENGVFEKSRSGKSVYFGTEAWSAPEVIHGGQICDKTDIWPLGLTLWEMMALMPPHTQVEDDDDSYMENSVQCLDDLDESIDEYFSDKYGTRPAVPINISEKVYAHPLALFYCCTESMSAMRPSAHHLAIAAHDMLEQCQKGN</sequence>
<dbReference type="Proteomes" id="UP000494106">
    <property type="component" value="Unassembled WGS sequence"/>
</dbReference>
<evidence type="ECO:0000313" key="2">
    <source>
        <dbReference type="EMBL" id="CAB3221285.1"/>
    </source>
</evidence>
<dbReference type="EMBL" id="CADEBD010000045">
    <property type="protein sequence ID" value="CAB3221285.1"/>
    <property type="molecule type" value="Genomic_DNA"/>
</dbReference>
<dbReference type="InterPro" id="IPR008271">
    <property type="entry name" value="Ser/Thr_kinase_AS"/>
</dbReference>
<evidence type="ECO:0000259" key="1">
    <source>
        <dbReference type="PROSITE" id="PS50011"/>
    </source>
</evidence>
<dbReference type="Pfam" id="PF00069">
    <property type="entry name" value="Pkinase"/>
    <property type="match status" value="1"/>
</dbReference>
<dbReference type="PANTHER" id="PTHR24361">
    <property type="entry name" value="MITOGEN-ACTIVATED KINASE KINASE KINASE"/>
    <property type="match status" value="1"/>
</dbReference>
<protein>
    <recommendedName>
        <fullName evidence="1">Protein kinase domain-containing protein</fullName>
    </recommendedName>
</protein>
<evidence type="ECO:0000313" key="5">
    <source>
        <dbReference type="Proteomes" id="UP000494256"/>
    </source>
</evidence>
<dbReference type="SMART" id="SM00220">
    <property type="entry name" value="S_TKc"/>
    <property type="match status" value="1"/>
</dbReference>
<dbReference type="GO" id="GO:0004674">
    <property type="term" value="F:protein serine/threonine kinase activity"/>
    <property type="evidence" value="ECO:0007669"/>
    <property type="project" value="TreeGrafter"/>
</dbReference>
<gene>
    <name evidence="2" type="ORF">APLA_LOCUS755</name>
    <name evidence="3" type="ORF">APLA_LOCUS7760</name>
</gene>
<dbReference type="OrthoDB" id="4062651at2759"/>
<dbReference type="Gene3D" id="1.10.510.10">
    <property type="entry name" value="Transferase(Phosphotransferase) domain 1"/>
    <property type="match status" value="1"/>
</dbReference>
<dbReference type="InterPro" id="IPR053235">
    <property type="entry name" value="Ser_Thr_kinase"/>
</dbReference>
<dbReference type="GO" id="GO:0005524">
    <property type="term" value="F:ATP binding"/>
    <property type="evidence" value="ECO:0007669"/>
    <property type="project" value="InterPro"/>
</dbReference>
<reference evidence="4 5" key="1">
    <citation type="submission" date="2020-04" db="EMBL/GenBank/DDBJ databases">
        <authorList>
            <person name="Wallbank WR R."/>
            <person name="Pardo Diaz C."/>
            <person name="Kozak K."/>
            <person name="Martin S."/>
            <person name="Jiggins C."/>
            <person name="Moest M."/>
            <person name="Warren A I."/>
            <person name="Byers J.R.P. K."/>
            <person name="Montejo-Kovacevich G."/>
            <person name="Yen C E."/>
        </authorList>
    </citation>
    <scope>NUCLEOTIDE SEQUENCE [LARGE SCALE GENOMIC DNA]</scope>
</reference>
<dbReference type="InterPro" id="IPR000719">
    <property type="entry name" value="Prot_kinase_dom"/>
</dbReference>
<dbReference type="Proteomes" id="UP000494256">
    <property type="component" value="Unassembled WGS sequence"/>
</dbReference>
<dbReference type="GO" id="GO:0005737">
    <property type="term" value="C:cytoplasm"/>
    <property type="evidence" value="ECO:0007669"/>
    <property type="project" value="TreeGrafter"/>
</dbReference>
<proteinExistence type="predicted"/>
<dbReference type="Gene3D" id="3.30.200.20">
    <property type="entry name" value="Phosphorylase Kinase, domain 1"/>
    <property type="match status" value="1"/>
</dbReference>
<accession>A0A8S0YPI0</accession>
<organism evidence="2 5">
    <name type="scientific">Arctia plantaginis</name>
    <name type="common">Wood tiger moth</name>
    <name type="synonym">Phalaena plantaginis</name>
    <dbReference type="NCBI Taxonomy" id="874455"/>
    <lineage>
        <taxon>Eukaryota</taxon>
        <taxon>Metazoa</taxon>
        <taxon>Ecdysozoa</taxon>
        <taxon>Arthropoda</taxon>
        <taxon>Hexapoda</taxon>
        <taxon>Insecta</taxon>
        <taxon>Pterygota</taxon>
        <taxon>Neoptera</taxon>
        <taxon>Endopterygota</taxon>
        <taxon>Lepidoptera</taxon>
        <taxon>Glossata</taxon>
        <taxon>Ditrysia</taxon>
        <taxon>Noctuoidea</taxon>
        <taxon>Erebidae</taxon>
        <taxon>Arctiinae</taxon>
        <taxon>Arctia</taxon>
    </lineage>
</organism>
<evidence type="ECO:0000313" key="4">
    <source>
        <dbReference type="Proteomes" id="UP000494106"/>
    </source>
</evidence>
<dbReference type="InterPro" id="IPR011009">
    <property type="entry name" value="Kinase-like_dom_sf"/>
</dbReference>
<dbReference type="EMBL" id="CADEBC010000502">
    <property type="protein sequence ID" value="CAB3239324.1"/>
    <property type="molecule type" value="Genomic_DNA"/>
</dbReference>
<dbReference type="PROSITE" id="PS50011">
    <property type="entry name" value="PROTEIN_KINASE_DOM"/>
    <property type="match status" value="1"/>
</dbReference>
<comment type="caution">
    <text evidence="2">The sequence shown here is derived from an EMBL/GenBank/DDBJ whole genome shotgun (WGS) entry which is preliminary data.</text>
</comment>
<keyword evidence="4" id="KW-1185">Reference proteome</keyword>
<dbReference type="AlphaFoldDB" id="A0A8S0YPI0"/>
<feature type="domain" description="Protein kinase" evidence="1">
    <location>
        <begin position="25"/>
        <end position="291"/>
    </location>
</feature>
<dbReference type="PROSITE" id="PS00108">
    <property type="entry name" value="PROTEIN_KINASE_ST"/>
    <property type="match status" value="1"/>
</dbReference>